<dbReference type="Pfam" id="PF00589">
    <property type="entry name" value="Phage_integrase"/>
    <property type="match status" value="1"/>
</dbReference>
<keyword evidence="2 4" id="KW-0238">DNA-binding</keyword>
<dbReference type="InterPro" id="IPR004107">
    <property type="entry name" value="Integrase_SAM-like_N"/>
</dbReference>
<dbReference type="Proteomes" id="UP000245683">
    <property type="component" value="Unassembled WGS sequence"/>
</dbReference>
<dbReference type="CDD" id="cd01189">
    <property type="entry name" value="INT_ICEBs1_C_like"/>
    <property type="match status" value="1"/>
</dbReference>
<protein>
    <submittedName>
        <fullName evidence="7">Site-specific integrase</fullName>
    </submittedName>
</protein>
<dbReference type="InterPro" id="IPR013762">
    <property type="entry name" value="Integrase-like_cat_sf"/>
</dbReference>
<dbReference type="PROSITE" id="PS51898">
    <property type="entry name" value="TYR_RECOMBINASE"/>
    <property type="match status" value="1"/>
</dbReference>
<dbReference type="InterPro" id="IPR010998">
    <property type="entry name" value="Integrase_recombinase_N"/>
</dbReference>
<dbReference type="PANTHER" id="PTHR30349">
    <property type="entry name" value="PHAGE INTEGRASE-RELATED"/>
    <property type="match status" value="1"/>
</dbReference>
<name>A0A317KHL9_9ACTN</name>
<evidence type="ECO:0000313" key="7">
    <source>
        <dbReference type="EMBL" id="PWU53122.1"/>
    </source>
</evidence>
<dbReference type="InterPro" id="IPR011010">
    <property type="entry name" value="DNA_brk_join_enz"/>
</dbReference>
<evidence type="ECO:0000259" key="5">
    <source>
        <dbReference type="PROSITE" id="PS51898"/>
    </source>
</evidence>
<dbReference type="Pfam" id="PF14659">
    <property type="entry name" value="Phage_int_SAM_3"/>
    <property type="match status" value="1"/>
</dbReference>
<dbReference type="InterPro" id="IPR044068">
    <property type="entry name" value="CB"/>
</dbReference>
<dbReference type="PROSITE" id="PS51900">
    <property type="entry name" value="CB"/>
    <property type="match status" value="1"/>
</dbReference>
<evidence type="ECO:0000256" key="1">
    <source>
        <dbReference type="ARBA" id="ARBA00022908"/>
    </source>
</evidence>
<feature type="domain" description="Core-binding (CB)" evidence="6">
    <location>
        <begin position="70"/>
        <end position="153"/>
    </location>
</feature>
<evidence type="ECO:0000313" key="8">
    <source>
        <dbReference type="Proteomes" id="UP000245683"/>
    </source>
</evidence>
<proteinExistence type="predicted"/>
<dbReference type="OrthoDB" id="9805859at2"/>
<accession>A0A317KHL9</accession>
<dbReference type="EMBL" id="QGSV01000051">
    <property type="protein sequence ID" value="PWU53122.1"/>
    <property type="molecule type" value="Genomic_DNA"/>
</dbReference>
<dbReference type="InterPro" id="IPR050090">
    <property type="entry name" value="Tyrosine_recombinase_XerCD"/>
</dbReference>
<feature type="domain" description="Tyr recombinase" evidence="5">
    <location>
        <begin position="174"/>
        <end position="371"/>
    </location>
</feature>
<keyword evidence="8" id="KW-1185">Reference proteome</keyword>
<dbReference type="GO" id="GO:0003677">
    <property type="term" value="F:DNA binding"/>
    <property type="evidence" value="ECO:0007669"/>
    <property type="project" value="UniProtKB-UniRule"/>
</dbReference>
<dbReference type="Gene3D" id="1.10.150.130">
    <property type="match status" value="1"/>
</dbReference>
<dbReference type="PANTHER" id="PTHR30349:SF91">
    <property type="entry name" value="INTA PROTEIN"/>
    <property type="match status" value="1"/>
</dbReference>
<gene>
    <name evidence="7" type="ORF">DLJ46_01815</name>
</gene>
<evidence type="ECO:0000256" key="4">
    <source>
        <dbReference type="PROSITE-ProRule" id="PRU01248"/>
    </source>
</evidence>
<dbReference type="InterPro" id="IPR002104">
    <property type="entry name" value="Integrase_catalytic"/>
</dbReference>
<keyword evidence="3" id="KW-0233">DNA recombination</keyword>
<dbReference type="SUPFAM" id="SSF56349">
    <property type="entry name" value="DNA breaking-rejoining enzymes"/>
    <property type="match status" value="1"/>
</dbReference>
<evidence type="ECO:0000256" key="2">
    <source>
        <dbReference type="ARBA" id="ARBA00023125"/>
    </source>
</evidence>
<dbReference type="GO" id="GO:0006310">
    <property type="term" value="P:DNA recombination"/>
    <property type="evidence" value="ECO:0007669"/>
    <property type="project" value="UniProtKB-KW"/>
</dbReference>
<sequence length="379" mass="42872">MTGRRRRSHGEGSVYEQRPGIWAAVVDLGWIDGKRRRKYVYAKSEAEAVRKRDELRRRHDLGENLAAQPRTLSDWLDEWIAMKAQEGTRPSTLRGYRWLIESHIRPALGNVALSKLTPTMIRRVLAAKASADLSATTVRHIHGMIRNVLGDAVREELLHRNPALVVRAPSIRQQERRALTVEEARRLIETIRGDRLEALWVCALTVGLRRGELLGLRWSDVDLAAGTLTVRQTLVRAGGQLHFAEPKTDRSRRTVPVPEQTMALIRAHRRWQAAERLQAGERWQDFGLIFASTIGTPMEPRNVDRAWHATRARAGLPWLRLHDLRHACATFLLASGASPRTVMKTLGHSQITLTMNTYAHVLAEVERAAMDAAADRLFG</sequence>
<reference evidence="8" key="1">
    <citation type="submission" date="2018-05" db="EMBL/GenBank/DDBJ databases">
        <title>Micromonospora globispora sp. nov. and Micromonospora rugosa sp. nov., isolated from marine sediment.</title>
        <authorList>
            <person name="Carro L."/>
            <person name="Aysel V."/>
            <person name="Cetin D."/>
            <person name="Igual J.M."/>
            <person name="Klenk H.-P."/>
            <person name="Trujillo M.E."/>
            <person name="Sahin N."/>
        </authorList>
    </citation>
    <scope>NUCLEOTIDE SEQUENCE [LARGE SCALE GENOMIC DNA]</scope>
    <source>
        <strain evidence="8">S2904</strain>
    </source>
</reference>
<evidence type="ECO:0000259" key="6">
    <source>
        <dbReference type="PROSITE" id="PS51900"/>
    </source>
</evidence>
<dbReference type="Gene3D" id="1.10.443.10">
    <property type="entry name" value="Intergrase catalytic core"/>
    <property type="match status" value="1"/>
</dbReference>
<dbReference type="GO" id="GO:0015074">
    <property type="term" value="P:DNA integration"/>
    <property type="evidence" value="ECO:0007669"/>
    <property type="project" value="UniProtKB-KW"/>
</dbReference>
<organism evidence="7 8">
    <name type="scientific">Micromonospora globispora</name>
    <dbReference type="NCBI Taxonomy" id="1450148"/>
    <lineage>
        <taxon>Bacteria</taxon>
        <taxon>Bacillati</taxon>
        <taxon>Actinomycetota</taxon>
        <taxon>Actinomycetes</taxon>
        <taxon>Micromonosporales</taxon>
        <taxon>Micromonosporaceae</taxon>
        <taxon>Micromonospora</taxon>
    </lineage>
</organism>
<keyword evidence="1" id="KW-0229">DNA integration</keyword>
<evidence type="ECO:0000256" key="3">
    <source>
        <dbReference type="ARBA" id="ARBA00023172"/>
    </source>
</evidence>
<comment type="caution">
    <text evidence="7">The sequence shown here is derived from an EMBL/GenBank/DDBJ whole genome shotgun (WGS) entry which is preliminary data.</text>
</comment>
<dbReference type="AlphaFoldDB" id="A0A317KHL9"/>